<keyword evidence="4 7" id="KW-0812">Transmembrane</keyword>
<dbReference type="EMBL" id="QURH01000724">
    <property type="protein sequence ID" value="RFU38708.1"/>
    <property type="molecule type" value="Genomic_DNA"/>
</dbReference>
<feature type="transmembrane region" description="Helical" evidence="7">
    <location>
        <begin position="7"/>
        <end position="30"/>
    </location>
</feature>
<proteinExistence type="inferred from homology"/>
<evidence type="ECO:0000313" key="10">
    <source>
        <dbReference type="Proteomes" id="UP000261811"/>
    </source>
</evidence>
<evidence type="ECO:0000256" key="4">
    <source>
        <dbReference type="ARBA" id="ARBA00022692"/>
    </source>
</evidence>
<dbReference type="GO" id="GO:0055085">
    <property type="term" value="P:transmembrane transport"/>
    <property type="evidence" value="ECO:0007669"/>
    <property type="project" value="InterPro"/>
</dbReference>
<dbReference type="InterPro" id="IPR035906">
    <property type="entry name" value="MetI-like_sf"/>
</dbReference>
<feature type="transmembrane region" description="Helical" evidence="7">
    <location>
        <begin position="71"/>
        <end position="93"/>
    </location>
</feature>
<evidence type="ECO:0000256" key="5">
    <source>
        <dbReference type="ARBA" id="ARBA00022989"/>
    </source>
</evidence>
<dbReference type="GO" id="GO:0005886">
    <property type="term" value="C:plasma membrane"/>
    <property type="evidence" value="ECO:0007669"/>
    <property type="project" value="UniProtKB-SubCell"/>
</dbReference>
<dbReference type="Gene3D" id="1.10.3720.10">
    <property type="entry name" value="MetI-like"/>
    <property type="match status" value="1"/>
</dbReference>
<keyword evidence="2 7" id="KW-0813">Transport</keyword>
<evidence type="ECO:0000256" key="1">
    <source>
        <dbReference type="ARBA" id="ARBA00004651"/>
    </source>
</evidence>
<evidence type="ECO:0000256" key="3">
    <source>
        <dbReference type="ARBA" id="ARBA00022475"/>
    </source>
</evidence>
<feature type="domain" description="ABC transmembrane type-1" evidence="8">
    <location>
        <begin position="67"/>
        <end position="281"/>
    </location>
</feature>
<protein>
    <submittedName>
        <fullName evidence="9">Sugar ABC transporter permease</fullName>
    </submittedName>
</protein>
<evidence type="ECO:0000259" key="8">
    <source>
        <dbReference type="PROSITE" id="PS50928"/>
    </source>
</evidence>
<evidence type="ECO:0000313" key="9">
    <source>
        <dbReference type="EMBL" id="RFU38708.1"/>
    </source>
</evidence>
<dbReference type="InterPro" id="IPR050809">
    <property type="entry name" value="UgpAE/MalFG_permease"/>
</dbReference>
<dbReference type="PANTHER" id="PTHR43227:SF8">
    <property type="entry name" value="DIACETYLCHITOBIOSE UPTAKE SYSTEM PERMEASE PROTEIN DASB"/>
    <property type="match status" value="1"/>
</dbReference>
<comment type="caution">
    <text evidence="9">The sequence shown here is derived from an EMBL/GenBank/DDBJ whole genome shotgun (WGS) entry which is preliminary data.</text>
</comment>
<dbReference type="AlphaFoldDB" id="A0A372JH66"/>
<dbReference type="RefSeq" id="WP_117359861.1">
    <property type="nucleotide sequence ID" value="NZ_QURH01000724.1"/>
</dbReference>
<sequence>MSTRRTGWAAVFLAVPLIAYVATVVGPGLYSFYYSLTDWNAVGGTADFIGLRHYRDMAGDEHFWRALRNTAVWTGVAVVVPTLAGLGLSLGLAQVRRMQRLIKSLFFLPLALSLVVVGQVWFWIFRPEDGLLNLVLRHVGLESLQHSWLSDPDVAFWSVLLAWCWQQVALAMVVFLAGLTGVPAELVEASKVDGANAWQRLWHVVLPSLRPAFAVVVSLSMINALKSFDIVYVMTEGGPFRRTETLALLVYRSAFKTYDFGYASAVSVVLFLITLVTIGLFFAWTNREDHQNA</sequence>
<dbReference type="Pfam" id="PF00528">
    <property type="entry name" value="BPD_transp_1"/>
    <property type="match status" value="1"/>
</dbReference>
<dbReference type="PROSITE" id="PS50928">
    <property type="entry name" value="ABC_TM1"/>
    <property type="match status" value="1"/>
</dbReference>
<keyword evidence="6 7" id="KW-0472">Membrane</keyword>
<dbReference type="SUPFAM" id="SSF161098">
    <property type="entry name" value="MetI-like"/>
    <property type="match status" value="1"/>
</dbReference>
<evidence type="ECO:0000256" key="2">
    <source>
        <dbReference type="ARBA" id="ARBA00022448"/>
    </source>
</evidence>
<feature type="transmembrane region" description="Helical" evidence="7">
    <location>
        <begin position="105"/>
        <end position="124"/>
    </location>
</feature>
<dbReference type="PANTHER" id="PTHR43227">
    <property type="entry name" value="BLL4140 PROTEIN"/>
    <property type="match status" value="1"/>
</dbReference>
<keyword evidence="5 7" id="KW-1133">Transmembrane helix</keyword>
<keyword evidence="10" id="KW-1185">Reference proteome</keyword>
<dbReference type="Proteomes" id="UP000261811">
    <property type="component" value="Unassembled WGS sequence"/>
</dbReference>
<name>A0A372JH66_9ACTN</name>
<dbReference type="OrthoDB" id="3341820at2"/>
<evidence type="ECO:0000256" key="7">
    <source>
        <dbReference type="RuleBase" id="RU363032"/>
    </source>
</evidence>
<gene>
    <name evidence="9" type="ORF">DZF91_26255</name>
</gene>
<keyword evidence="3" id="KW-1003">Cell membrane</keyword>
<feature type="transmembrane region" description="Helical" evidence="7">
    <location>
        <begin position="260"/>
        <end position="284"/>
    </location>
</feature>
<evidence type="ECO:0000256" key="6">
    <source>
        <dbReference type="ARBA" id="ARBA00023136"/>
    </source>
</evidence>
<feature type="transmembrane region" description="Helical" evidence="7">
    <location>
        <begin position="201"/>
        <end position="222"/>
    </location>
</feature>
<reference evidence="9 10" key="1">
    <citation type="submission" date="2018-08" db="EMBL/GenBank/DDBJ databases">
        <title>Actinomadura jelena sp. nov., a novel Actinomycete isolated from soil in Chad.</title>
        <authorList>
            <person name="Shi L."/>
        </authorList>
    </citation>
    <scope>NUCLEOTIDE SEQUENCE [LARGE SCALE GENOMIC DNA]</scope>
    <source>
        <strain evidence="9 10">NEAU-G17</strain>
    </source>
</reference>
<organism evidence="9 10">
    <name type="scientific">Actinomadura logoneensis</name>
    <dbReference type="NCBI Taxonomy" id="2293572"/>
    <lineage>
        <taxon>Bacteria</taxon>
        <taxon>Bacillati</taxon>
        <taxon>Actinomycetota</taxon>
        <taxon>Actinomycetes</taxon>
        <taxon>Streptosporangiales</taxon>
        <taxon>Thermomonosporaceae</taxon>
        <taxon>Actinomadura</taxon>
    </lineage>
</organism>
<feature type="transmembrane region" description="Helical" evidence="7">
    <location>
        <begin position="154"/>
        <end position="180"/>
    </location>
</feature>
<dbReference type="InterPro" id="IPR000515">
    <property type="entry name" value="MetI-like"/>
</dbReference>
<dbReference type="CDD" id="cd06261">
    <property type="entry name" value="TM_PBP2"/>
    <property type="match status" value="1"/>
</dbReference>
<comment type="subcellular location">
    <subcellularLocation>
        <location evidence="1 7">Cell membrane</location>
        <topology evidence="1 7">Multi-pass membrane protein</topology>
    </subcellularLocation>
</comment>
<accession>A0A372JH66</accession>
<comment type="similarity">
    <text evidence="7">Belongs to the binding-protein-dependent transport system permease family.</text>
</comment>